<proteinExistence type="predicted"/>
<dbReference type="InterPro" id="IPR006170">
    <property type="entry name" value="PBP/GOBP"/>
</dbReference>
<dbReference type="EMBL" id="GEZM01089750">
    <property type="protein sequence ID" value="JAV57447.1"/>
    <property type="molecule type" value="Transcribed_RNA"/>
</dbReference>
<sequence>MMKILLLLAFGLTAVVAKKIPVQIGVKWEDSIKDYKNQCLKKSGADLKQVDDFTHGVEFANNEAIGCYYNCIYPKFNVIKEDGQFNVNQFTASFPWVSKESAKKCASIAKPVSPECKKSYEMAKCIIMQLGSGNTISISH</sequence>
<dbReference type="AlphaFoldDB" id="A0A1Y1KF93"/>
<dbReference type="Pfam" id="PF01395">
    <property type="entry name" value="PBP_GOBP"/>
    <property type="match status" value="1"/>
</dbReference>
<dbReference type="SUPFAM" id="SSF47565">
    <property type="entry name" value="Insect pheromone/odorant-binding proteins"/>
    <property type="match status" value="1"/>
</dbReference>
<dbReference type="CDD" id="cd23992">
    <property type="entry name" value="PBP_GOBP"/>
    <property type="match status" value="1"/>
</dbReference>
<feature type="chain" id="PRO_5012665946" evidence="1">
    <location>
        <begin position="18"/>
        <end position="140"/>
    </location>
</feature>
<dbReference type="InterPro" id="IPR036728">
    <property type="entry name" value="PBP_GOBP_sf"/>
</dbReference>
<accession>A0A1Y1KF93</accession>
<dbReference type="Gene3D" id="1.10.238.20">
    <property type="entry name" value="Pheromone/general odorant binding protein domain"/>
    <property type="match status" value="1"/>
</dbReference>
<evidence type="ECO:0000256" key="1">
    <source>
        <dbReference type="SAM" id="SignalP"/>
    </source>
</evidence>
<dbReference type="SMART" id="SM00708">
    <property type="entry name" value="PhBP"/>
    <property type="match status" value="1"/>
</dbReference>
<reference evidence="2" key="1">
    <citation type="journal article" date="2016" name="Sci. Rep.">
        <title>Molecular characterization of firefly nuptial gifts: a multi-omics approach sheds light on postcopulatory sexual selection.</title>
        <authorList>
            <person name="Al-Wathiqui N."/>
            <person name="Fallon T.R."/>
            <person name="South A."/>
            <person name="Weng J.K."/>
            <person name="Lewis S.M."/>
        </authorList>
    </citation>
    <scope>NUCLEOTIDE SEQUENCE</scope>
</reference>
<name>A0A1Y1KF93_PHOPY</name>
<dbReference type="GO" id="GO:0005549">
    <property type="term" value="F:odorant binding"/>
    <property type="evidence" value="ECO:0007669"/>
    <property type="project" value="InterPro"/>
</dbReference>
<keyword evidence="1" id="KW-0732">Signal</keyword>
<organism evidence="2">
    <name type="scientific">Photinus pyralis</name>
    <name type="common">Common eastern firefly</name>
    <name type="synonym">Lampyris pyralis</name>
    <dbReference type="NCBI Taxonomy" id="7054"/>
    <lineage>
        <taxon>Eukaryota</taxon>
        <taxon>Metazoa</taxon>
        <taxon>Ecdysozoa</taxon>
        <taxon>Arthropoda</taxon>
        <taxon>Hexapoda</taxon>
        <taxon>Insecta</taxon>
        <taxon>Pterygota</taxon>
        <taxon>Neoptera</taxon>
        <taxon>Endopterygota</taxon>
        <taxon>Coleoptera</taxon>
        <taxon>Polyphaga</taxon>
        <taxon>Elateriformia</taxon>
        <taxon>Elateroidea</taxon>
        <taxon>Lampyridae</taxon>
        <taxon>Lampyrinae</taxon>
        <taxon>Photinus</taxon>
    </lineage>
</organism>
<feature type="signal peptide" evidence="1">
    <location>
        <begin position="1"/>
        <end position="17"/>
    </location>
</feature>
<protein>
    <submittedName>
        <fullName evidence="2">Uncharacterized protein</fullName>
    </submittedName>
</protein>
<evidence type="ECO:0000313" key="2">
    <source>
        <dbReference type="EMBL" id="JAV57447.1"/>
    </source>
</evidence>